<dbReference type="KEGG" id="bbae:FRD01_21445"/>
<dbReference type="RefSeq" id="WP_146962983.1">
    <property type="nucleotide sequence ID" value="NZ_CP042467.1"/>
</dbReference>
<accession>A0A5B8XW30</accession>
<keyword evidence="2" id="KW-1185">Reference proteome</keyword>
<reference evidence="1 2" key="1">
    <citation type="submission" date="2019-08" db="EMBL/GenBank/DDBJ databases">
        <authorList>
            <person name="Liang Q."/>
        </authorList>
    </citation>
    <scope>NUCLEOTIDE SEQUENCE [LARGE SCALE GENOMIC DNA]</scope>
    <source>
        <strain evidence="1 2">V1718</strain>
    </source>
</reference>
<gene>
    <name evidence="1" type="ORF">FRD01_21445</name>
</gene>
<dbReference type="OrthoDB" id="5470789at2"/>
<organism evidence="1 2">
    <name type="scientific">Microvenator marinus</name>
    <dbReference type="NCBI Taxonomy" id="2600177"/>
    <lineage>
        <taxon>Bacteria</taxon>
        <taxon>Deltaproteobacteria</taxon>
        <taxon>Bradymonadales</taxon>
        <taxon>Microvenatoraceae</taxon>
        <taxon>Microvenator</taxon>
    </lineage>
</organism>
<sequence length="182" mass="21254">MDLLDMINSRRFLGSEFLMWLWFKVDCLDGLMEVKDHGQVEVVFDDALTLEAYMAETERQDFKGGAPAYTEEAKTGLRHGKRASKAKLRVIKEAREWTFTLKAENLEIASAKLPAVLSREDDERFYERMYLLEELEGIMERLFEEFLRLRLQPVWDEKMLPGIQAWIQSKELAKPGDYPDLG</sequence>
<proteinExistence type="predicted"/>
<evidence type="ECO:0000313" key="1">
    <source>
        <dbReference type="EMBL" id="QED29750.1"/>
    </source>
</evidence>
<name>A0A5B8XW30_9DELT</name>
<protein>
    <submittedName>
        <fullName evidence="1">Uncharacterized protein</fullName>
    </submittedName>
</protein>
<evidence type="ECO:0000313" key="2">
    <source>
        <dbReference type="Proteomes" id="UP000321595"/>
    </source>
</evidence>
<dbReference type="Proteomes" id="UP000321595">
    <property type="component" value="Chromosome"/>
</dbReference>
<dbReference type="EMBL" id="CP042467">
    <property type="protein sequence ID" value="QED29750.1"/>
    <property type="molecule type" value="Genomic_DNA"/>
</dbReference>
<dbReference type="AlphaFoldDB" id="A0A5B8XW30"/>